<accession>A0ABR4CWT9</accession>
<name>A0ABR4CWT9_9HELO</name>
<gene>
    <name evidence="2" type="ORF">VTL71DRAFT_8181</name>
</gene>
<feature type="compositionally biased region" description="Low complexity" evidence="1">
    <location>
        <begin position="213"/>
        <end position="222"/>
    </location>
</feature>
<feature type="region of interest" description="Disordered" evidence="1">
    <location>
        <begin position="143"/>
        <end position="268"/>
    </location>
</feature>
<dbReference type="Proteomes" id="UP001595075">
    <property type="component" value="Unassembled WGS sequence"/>
</dbReference>
<feature type="compositionally biased region" description="Low complexity" evidence="1">
    <location>
        <begin position="258"/>
        <end position="268"/>
    </location>
</feature>
<reference evidence="2 3" key="1">
    <citation type="journal article" date="2024" name="Commun. Biol.">
        <title>Comparative genomic analysis of thermophilic fungi reveals convergent evolutionary adaptations and gene losses.</title>
        <authorList>
            <person name="Steindorff A.S."/>
            <person name="Aguilar-Pontes M.V."/>
            <person name="Robinson A.J."/>
            <person name="Andreopoulos B."/>
            <person name="LaButti K."/>
            <person name="Kuo A."/>
            <person name="Mondo S."/>
            <person name="Riley R."/>
            <person name="Otillar R."/>
            <person name="Haridas S."/>
            <person name="Lipzen A."/>
            <person name="Grimwood J."/>
            <person name="Schmutz J."/>
            <person name="Clum A."/>
            <person name="Reid I.D."/>
            <person name="Moisan M.C."/>
            <person name="Butler G."/>
            <person name="Nguyen T.T.M."/>
            <person name="Dewar K."/>
            <person name="Conant G."/>
            <person name="Drula E."/>
            <person name="Henrissat B."/>
            <person name="Hansel C."/>
            <person name="Singer S."/>
            <person name="Hutchinson M.I."/>
            <person name="de Vries R.P."/>
            <person name="Natvig D.O."/>
            <person name="Powell A.J."/>
            <person name="Tsang A."/>
            <person name="Grigoriev I.V."/>
        </authorList>
    </citation>
    <scope>NUCLEOTIDE SEQUENCE [LARGE SCALE GENOMIC DNA]</scope>
    <source>
        <strain evidence="2 3">CBS 494.80</strain>
    </source>
</reference>
<proteinExistence type="predicted"/>
<comment type="caution">
    <text evidence="2">The sequence shown here is derived from an EMBL/GenBank/DDBJ whole genome shotgun (WGS) entry which is preliminary data.</text>
</comment>
<dbReference type="EMBL" id="JAZHXI010000002">
    <property type="protein sequence ID" value="KAL2074403.1"/>
    <property type="molecule type" value="Genomic_DNA"/>
</dbReference>
<sequence length="355" mass="38951">MGELHGAVSSLLDAFARGIGIITAQRKRRKSGRIPIDQTSKAAETHLSKSLKHSRTEVRDAYGKDLSRFGPGFAHGDAEARSSLESIMFRLNAGFVSVIERFTRGRSSPTDYQVLLNLSNSSRLEALSTFQDLSYRLSRSSLALPLNPRKPGHKATATHCRKKKGPLPAPAHSKRAHSGTKSPAEPSISITPLGPATPEGWVRPKAGRKLSTDSRSSGSSTLKHQRTSSKPLALPAPVTITRPASVTRKSPPPPPPYHSQLPSPSSLAPQVYESAPVSMPTQHLKTQVRVSRADKRKSFMSFASDSTKLGEIPEHKWARGAMPEGGQFPITPYYPVQLYQEPEKPKSRFMRLFRR</sequence>
<protein>
    <submittedName>
        <fullName evidence="2">Uncharacterized protein</fullName>
    </submittedName>
</protein>
<evidence type="ECO:0000256" key="1">
    <source>
        <dbReference type="SAM" id="MobiDB-lite"/>
    </source>
</evidence>
<keyword evidence="3" id="KW-1185">Reference proteome</keyword>
<organism evidence="2 3">
    <name type="scientific">Oculimacula yallundae</name>
    <dbReference type="NCBI Taxonomy" id="86028"/>
    <lineage>
        <taxon>Eukaryota</taxon>
        <taxon>Fungi</taxon>
        <taxon>Dikarya</taxon>
        <taxon>Ascomycota</taxon>
        <taxon>Pezizomycotina</taxon>
        <taxon>Leotiomycetes</taxon>
        <taxon>Helotiales</taxon>
        <taxon>Ploettnerulaceae</taxon>
        <taxon>Oculimacula</taxon>
    </lineage>
</organism>
<evidence type="ECO:0000313" key="2">
    <source>
        <dbReference type="EMBL" id="KAL2074403.1"/>
    </source>
</evidence>
<evidence type="ECO:0000313" key="3">
    <source>
        <dbReference type="Proteomes" id="UP001595075"/>
    </source>
</evidence>